<evidence type="ECO:0000256" key="3">
    <source>
        <dbReference type="ARBA" id="ARBA00022840"/>
    </source>
</evidence>
<name>A0A9D4MKH2_DREPO</name>
<evidence type="ECO:0000313" key="5">
    <source>
        <dbReference type="EMBL" id="KAH3877654.1"/>
    </source>
</evidence>
<organism evidence="5 6">
    <name type="scientific">Dreissena polymorpha</name>
    <name type="common">Zebra mussel</name>
    <name type="synonym">Mytilus polymorpha</name>
    <dbReference type="NCBI Taxonomy" id="45954"/>
    <lineage>
        <taxon>Eukaryota</taxon>
        <taxon>Metazoa</taxon>
        <taxon>Spiralia</taxon>
        <taxon>Lophotrochozoa</taxon>
        <taxon>Mollusca</taxon>
        <taxon>Bivalvia</taxon>
        <taxon>Autobranchia</taxon>
        <taxon>Heteroconchia</taxon>
        <taxon>Euheterodonta</taxon>
        <taxon>Imparidentia</taxon>
        <taxon>Neoheterodontei</taxon>
        <taxon>Myida</taxon>
        <taxon>Dreissenoidea</taxon>
        <taxon>Dreissenidae</taxon>
        <taxon>Dreissena</taxon>
    </lineage>
</organism>
<dbReference type="CDD" id="cd10229">
    <property type="entry name" value="ASKHA_NBD_HSP70_HSPA12"/>
    <property type="match status" value="1"/>
</dbReference>
<evidence type="ECO:0000256" key="4">
    <source>
        <dbReference type="SAM" id="MobiDB-lite"/>
    </source>
</evidence>
<accession>A0A9D4MKH2</accession>
<proteinExistence type="inferred from homology"/>
<dbReference type="Pfam" id="PF00012">
    <property type="entry name" value="HSP70"/>
    <property type="match status" value="1"/>
</dbReference>
<sequence length="580" mass="64496">MDSKFIKSLSRIPPPKLPKPPKSSFIVAAIDFGTTYSGYAFSLKSSPDQIHANAIWNGGSTPTLKAPTCVLLDPKGSFHSFGYEAEQHYQEVTTEGWRLFRRFKMVLHTSKKVSSDSTVNDVNGQAHPALPVFTMAIRYLREHLLKALNLATTGIVESDIRYILTVPAIWDVGAKQFMREAATKAGIPDAELRLALEPEAAAVWCDGPDIDLTGKKFMVIDLGGGTADISTHEKLPSGNFRNLHKPSGGPWGGIYVDECYEKFLSEVFGEMAMKKMKETASSDLLDMLADFETKKRSFRGPEDSERGMVLRIPAALATICSELSNVPLSQKVSASRFGTKVKTRAADKLSVDSSVVETWFQEPLRKLLGHLHELLRDAKMHDIKLFLLVGGFGESKYVKNVLEKGLIGYDVKTGRRLVVPVDAGIAVLKGAVKYGQRPEKIESRVMPDTYGVEMLRQYDGNKKHRDKMVISHGKRLVNKCFEVFVRANEEVKTSHTCAHKIHPISATSTLNVYKSRLSDPEFTTDDGCERMGTLTIKNSPEIPITEQELEVTFMFAETEIKVKVKNKNTGKEETLTLHVI</sequence>
<evidence type="ECO:0000313" key="6">
    <source>
        <dbReference type="Proteomes" id="UP000828390"/>
    </source>
</evidence>
<dbReference type="SUPFAM" id="SSF53067">
    <property type="entry name" value="Actin-like ATPase domain"/>
    <property type="match status" value="2"/>
</dbReference>
<dbReference type="GO" id="GO:0005524">
    <property type="term" value="F:ATP binding"/>
    <property type="evidence" value="ECO:0007669"/>
    <property type="project" value="UniProtKB-KW"/>
</dbReference>
<dbReference type="PANTHER" id="PTHR14187:SF5">
    <property type="entry name" value="HEAT SHOCK 70 KDA PROTEIN 12A"/>
    <property type="match status" value="1"/>
</dbReference>
<dbReference type="OrthoDB" id="2963168at2759"/>
<keyword evidence="2" id="KW-0547">Nucleotide-binding</keyword>
<dbReference type="EMBL" id="JAIWYP010000001">
    <property type="protein sequence ID" value="KAH3877654.1"/>
    <property type="molecule type" value="Genomic_DNA"/>
</dbReference>
<keyword evidence="3" id="KW-0067">ATP-binding</keyword>
<comment type="caution">
    <text evidence="5">The sequence shown here is derived from an EMBL/GenBank/DDBJ whole genome shotgun (WGS) entry which is preliminary data.</text>
</comment>
<reference evidence="5" key="2">
    <citation type="submission" date="2020-11" db="EMBL/GenBank/DDBJ databases">
        <authorList>
            <person name="McCartney M.A."/>
            <person name="Auch B."/>
            <person name="Kono T."/>
            <person name="Mallez S."/>
            <person name="Becker A."/>
            <person name="Gohl D.M."/>
            <person name="Silverstein K.A.T."/>
            <person name="Koren S."/>
            <person name="Bechman K.B."/>
            <person name="Herman A."/>
            <person name="Abrahante J.E."/>
            <person name="Garbe J."/>
        </authorList>
    </citation>
    <scope>NUCLEOTIDE SEQUENCE</scope>
    <source>
        <strain evidence="5">Duluth1</strain>
        <tissue evidence="5">Whole animal</tissue>
    </source>
</reference>
<dbReference type="Gene3D" id="3.30.420.40">
    <property type="match status" value="1"/>
</dbReference>
<feature type="region of interest" description="Disordered" evidence="4">
    <location>
        <begin position="1"/>
        <end position="20"/>
    </location>
</feature>
<evidence type="ECO:0000256" key="1">
    <source>
        <dbReference type="ARBA" id="ARBA00007381"/>
    </source>
</evidence>
<dbReference type="GO" id="GO:0140662">
    <property type="term" value="F:ATP-dependent protein folding chaperone"/>
    <property type="evidence" value="ECO:0007669"/>
    <property type="project" value="InterPro"/>
</dbReference>
<gene>
    <name evidence="5" type="ORF">DPMN_001530</name>
</gene>
<comment type="similarity">
    <text evidence="1">Belongs to the heat shock protein 70 family.</text>
</comment>
<dbReference type="AlphaFoldDB" id="A0A9D4MKH2"/>
<dbReference type="Proteomes" id="UP000828390">
    <property type="component" value="Unassembled WGS sequence"/>
</dbReference>
<dbReference type="InterPro" id="IPR013126">
    <property type="entry name" value="Hsp_70_fam"/>
</dbReference>
<keyword evidence="6" id="KW-1185">Reference proteome</keyword>
<evidence type="ECO:0000256" key="2">
    <source>
        <dbReference type="ARBA" id="ARBA00022741"/>
    </source>
</evidence>
<reference evidence="5" key="1">
    <citation type="journal article" date="2019" name="bioRxiv">
        <title>The Genome of the Zebra Mussel, Dreissena polymorpha: A Resource for Invasive Species Research.</title>
        <authorList>
            <person name="McCartney M.A."/>
            <person name="Auch B."/>
            <person name="Kono T."/>
            <person name="Mallez S."/>
            <person name="Zhang Y."/>
            <person name="Obille A."/>
            <person name="Becker A."/>
            <person name="Abrahante J.E."/>
            <person name="Garbe J."/>
            <person name="Badalamenti J.P."/>
            <person name="Herman A."/>
            <person name="Mangelson H."/>
            <person name="Liachko I."/>
            <person name="Sullivan S."/>
            <person name="Sone E.D."/>
            <person name="Koren S."/>
            <person name="Silverstein K.A.T."/>
            <person name="Beckman K.B."/>
            <person name="Gohl D.M."/>
        </authorList>
    </citation>
    <scope>NUCLEOTIDE SEQUENCE</scope>
    <source>
        <strain evidence="5">Duluth1</strain>
        <tissue evidence="5">Whole animal</tissue>
    </source>
</reference>
<protein>
    <submittedName>
        <fullName evidence="5">Uncharacterized protein</fullName>
    </submittedName>
</protein>
<dbReference type="InterPro" id="IPR043129">
    <property type="entry name" value="ATPase_NBD"/>
</dbReference>
<dbReference type="PANTHER" id="PTHR14187">
    <property type="entry name" value="ALPHA KINASE/ELONGATION FACTOR 2 KINASE"/>
    <property type="match status" value="1"/>
</dbReference>